<dbReference type="InterPro" id="IPR026983">
    <property type="entry name" value="DHC"/>
</dbReference>
<dbReference type="OrthoDB" id="6437092at2759"/>
<dbReference type="Proteomes" id="UP000887013">
    <property type="component" value="Unassembled WGS sequence"/>
</dbReference>
<keyword evidence="2" id="KW-1185">Reference proteome</keyword>
<dbReference type="EMBL" id="BMAW01027065">
    <property type="protein sequence ID" value="GFU00150.1"/>
    <property type="molecule type" value="Genomic_DNA"/>
</dbReference>
<reference evidence="1" key="1">
    <citation type="submission" date="2020-08" db="EMBL/GenBank/DDBJ databases">
        <title>Multicomponent nature underlies the extraordinary mechanical properties of spider dragline silk.</title>
        <authorList>
            <person name="Kono N."/>
            <person name="Nakamura H."/>
            <person name="Mori M."/>
            <person name="Yoshida Y."/>
            <person name="Ohtoshi R."/>
            <person name="Malay A.D."/>
            <person name="Moran D.A.P."/>
            <person name="Tomita M."/>
            <person name="Numata K."/>
            <person name="Arakawa K."/>
        </authorList>
    </citation>
    <scope>NUCLEOTIDE SEQUENCE</scope>
</reference>
<dbReference type="AlphaFoldDB" id="A0A8X6Q0T0"/>
<proteinExistence type="predicted"/>
<gene>
    <name evidence="1" type="primary">DYHC_0</name>
    <name evidence="1" type="ORF">NPIL_113061</name>
</gene>
<dbReference type="GO" id="GO:0007018">
    <property type="term" value="P:microtubule-based movement"/>
    <property type="evidence" value="ECO:0007669"/>
    <property type="project" value="InterPro"/>
</dbReference>
<protein>
    <submittedName>
        <fullName evidence="1">Dynein beta chain, ciliary</fullName>
    </submittedName>
</protein>
<dbReference type="GO" id="GO:0045505">
    <property type="term" value="F:dynein intermediate chain binding"/>
    <property type="evidence" value="ECO:0007669"/>
    <property type="project" value="InterPro"/>
</dbReference>
<dbReference type="PANTHER" id="PTHR45703">
    <property type="entry name" value="DYNEIN HEAVY CHAIN"/>
    <property type="match status" value="1"/>
</dbReference>
<comment type="caution">
    <text evidence="1">The sequence shown here is derived from an EMBL/GenBank/DDBJ whole genome shotgun (WGS) entry which is preliminary data.</text>
</comment>
<dbReference type="PANTHER" id="PTHR45703:SF8">
    <property type="entry name" value="DYNEINS HEAVY CHAIN"/>
    <property type="match status" value="1"/>
</dbReference>
<name>A0A8X6Q0T0_NEPPI</name>
<organism evidence="1 2">
    <name type="scientific">Nephila pilipes</name>
    <name type="common">Giant wood spider</name>
    <name type="synonym">Nephila maculata</name>
    <dbReference type="NCBI Taxonomy" id="299642"/>
    <lineage>
        <taxon>Eukaryota</taxon>
        <taxon>Metazoa</taxon>
        <taxon>Ecdysozoa</taxon>
        <taxon>Arthropoda</taxon>
        <taxon>Chelicerata</taxon>
        <taxon>Arachnida</taxon>
        <taxon>Araneae</taxon>
        <taxon>Araneomorphae</taxon>
        <taxon>Entelegynae</taxon>
        <taxon>Araneoidea</taxon>
        <taxon>Nephilidae</taxon>
        <taxon>Nephila</taxon>
    </lineage>
</organism>
<accession>A0A8X6Q0T0</accession>
<dbReference type="GO" id="GO:0051959">
    <property type="term" value="F:dynein light intermediate chain binding"/>
    <property type="evidence" value="ECO:0007669"/>
    <property type="project" value="InterPro"/>
</dbReference>
<sequence length="366" mass="42633">MRGLAITELHSGNKIKKELSFESAYYLLSYAKEVYDVTKSTYEIVTEAKKNVLEIEKLIESWKDIPIYMQETSNSLMDFRNVISPSVKKQIQNIKATSECMTNVLKKNLELFKSDPNSNEWQGYLYYLDSIIEKGLKDAIRCSLQYIFKNTDPQNKKIAPFCKICMLLEQDIKFHPRLDDQEGNLSSIFNSVLDQIYSLAKQIKCFSKSDSDYYETIHREIPLETVKLSIKKNVSDGINKALAESQQFRIYSDLWSKDVDEVLTDFVLHGPMPDIDDEFEEEIVLELKPPTEEEFRTEIAQFDQLQKQLDDIPPVIEIESWLILDVTAFKETLLTLIQKWSTSYKKKLIELKRLGKLRKIEEDGDL</sequence>
<evidence type="ECO:0000313" key="2">
    <source>
        <dbReference type="Proteomes" id="UP000887013"/>
    </source>
</evidence>
<dbReference type="GO" id="GO:0030286">
    <property type="term" value="C:dynein complex"/>
    <property type="evidence" value="ECO:0007669"/>
    <property type="project" value="InterPro"/>
</dbReference>
<evidence type="ECO:0000313" key="1">
    <source>
        <dbReference type="EMBL" id="GFU00150.1"/>
    </source>
</evidence>